<organism evidence="2 3">
    <name type="scientific">Luteolibacter luteus</name>
    <dbReference type="NCBI Taxonomy" id="2728835"/>
    <lineage>
        <taxon>Bacteria</taxon>
        <taxon>Pseudomonadati</taxon>
        <taxon>Verrucomicrobiota</taxon>
        <taxon>Verrucomicrobiia</taxon>
        <taxon>Verrucomicrobiales</taxon>
        <taxon>Verrucomicrobiaceae</taxon>
        <taxon>Luteolibacter</taxon>
    </lineage>
</organism>
<dbReference type="EMBL" id="CP051774">
    <property type="protein sequence ID" value="QJE97571.1"/>
    <property type="molecule type" value="Genomic_DNA"/>
</dbReference>
<feature type="chain" id="PRO_5032447521" description="Lipoprotein" evidence="1">
    <location>
        <begin position="18"/>
        <end position="140"/>
    </location>
</feature>
<protein>
    <recommendedName>
        <fullName evidence="4">Lipoprotein</fullName>
    </recommendedName>
</protein>
<gene>
    <name evidence="2" type="ORF">HHL09_17885</name>
</gene>
<feature type="signal peptide" evidence="1">
    <location>
        <begin position="1"/>
        <end position="17"/>
    </location>
</feature>
<proteinExistence type="predicted"/>
<keyword evidence="1" id="KW-0732">Signal</keyword>
<name>A0A858RLU1_9BACT</name>
<sequence length="140" mass="15538">MPSKIQFLSLAALPLLASCSSTKVFVHPDQSLTISHRAGGPLAMHRDLWIKGAVPGKVTTASDLKVHIAYTGLKPIDFYKTCIGYVDWTREDRIAVRLASNTDRRWTFQGTGAAARLVSEPGPYRIIEDKVHRVPKPEKQ</sequence>
<evidence type="ECO:0000313" key="3">
    <source>
        <dbReference type="Proteomes" id="UP000501812"/>
    </source>
</evidence>
<keyword evidence="3" id="KW-1185">Reference proteome</keyword>
<evidence type="ECO:0008006" key="4">
    <source>
        <dbReference type="Google" id="ProtNLM"/>
    </source>
</evidence>
<dbReference type="Proteomes" id="UP000501812">
    <property type="component" value="Chromosome"/>
</dbReference>
<reference evidence="2 3" key="1">
    <citation type="submission" date="2020-04" db="EMBL/GenBank/DDBJ databases">
        <title>Luteolibacter sp. G-1-1-1 isolated from soil.</title>
        <authorList>
            <person name="Dahal R.H."/>
        </authorList>
    </citation>
    <scope>NUCLEOTIDE SEQUENCE [LARGE SCALE GENOMIC DNA]</scope>
    <source>
        <strain evidence="2 3">G-1-1-1</strain>
    </source>
</reference>
<dbReference type="KEGG" id="luo:HHL09_17885"/>
<accession>A0A858RLU1</accession>
<evidence type="ECO:0000313" key="2">
    <source>
        <dbReference type="EMBL" id="QJE97571.1"/>
    </source>
</evidence>
<dbReference type="PROSITE" id="PS51257">
    <property type="entry name" value="PROKAR_LIPOPROTEIN"/>
    <property type="match status" value="1"/>
</dbReference>
<dbReference type="AlphaFoldDB" id="A0A858RLU1"/>
<dbReference type="RefSeq" id="WP_169455997.1">
    <property type="nucleotide sequence ID" value="NZ_CP051774.1"/>
</dbReference>
<evidence type="ECO:0000256" key="1">
    <source>
        <dbReference type="SAM" id="SignalP"/>
    </source>
</evidence>